<proteinExistence type="predicted"/>
<dbReference type="Proteomes" id="UP000887561">
    <property type="component" value="Unplaced"/>
</dbReference>
<name>A0A915M8P4_MELJA</name>
<keyword evidence="1" id="KW-1185">Reference proteome</keyword>
<evidence type="ECO:0000313" key="2">
    <source>
        <dbReference type="WBParaSite" id="scaffold3436_cov196.g6639"/>
    </source>
</evidence>
<evidence type="ECO:0000313" key="1">
    <source>
        <dbReference type="Proteomes" id="UP000887561"/>
    </source>
</evidence>
<organism evidence="1 2">
    <name type="scientific">Meloidogyne javanica</name>
    <name type="common">Root-knot nematode worm</name>
    <dbReference type="NCBI Taxonomy" id="6303"/>
    <lineage>
        <taxon>Eukaryota</taxon>
        <taxon>Metazoa</taxon>
        <taxon>Ecdysozoa</taxon>
        <taxon>Nematoda</taxon>
        <taxon>Chromadorea</taxon>
        <taxon>Rhabditida</taxon>
        <taxon>Tylenchina</taxon>
        <taxon>Tylenchomorpha</taxon>
        <taxon>Tylenchoidea</taxon>
        <taxon>Meloidogynidae</taxon>
        <taxon>Meloidogyninae</taxon>
        <taxon>Meloidogyne</taxon>
        <taxon>Meloidogyne incognita group</taxon>
    </lineage>
</organism>
<protein>
    <submittedName>
        <fullName evidence="2">Uncharacterized protein</fullName>
    </submittedName>
</protein>
<sequence length="188" mass="21681">ENKISNVDEEMKELALNGCFEALESIEDVNLLKSVLVWLIPINPNLCMEKIEYLENNKQIKLLPELIIELFKNEDFDELIYNYLDKKGINELENNSIECLNELANIFELNENMGEILVDAAELLCTRFPSPEMLKPLLTLHLLISKNLLNIVGEEEFVYIPNNNEDVGGGQFAHLRCFRARKERALLD</sequence>
<dbReference type="WBParaSite" id="scaffold3436_cov196.g6639">
    <property type="protein sequence ID" value="scaffold3436_cov196.g6639"/>
    <property type="gene ID" value="scaffold3436_cov196.g6639"/>
</dbReference>
<dbReference type="AlphaFoldDB" id="A0A915M8P4"/>
<accession>A0A915M8P4</accession>
<reference evidence="2" key="1">
    <citation type="submission" date="2022-11" db="UniProtKB">
        <authorList>
            <consortium name="WormBaseParasite"/>
        </authorList>
    </citation>
    <scope>IDENTIFICATION</scope>
</reference>